<comment type="caution">
    <text evidence="1">The sequence shown here is derived from an EMBL/GenBank/DDBJ whole genome shotgun (WGS) entry which is preliminary data.</text>
</comment>
<protein>
    <recommendedName>
        <fullName evidence="3">DDE-1 domain-containing protein</fullName>
    </recommendedName>
</protein>
<accession>A0A8T1TMK1</accession>
<name>A0A8T1TMK1_9STRA</name>
<dbReference type="Proteomes" id="UP000688947">
    <property type="component" value="Unassembled WGS sequence"/>
</dbReference>
<gene>
    <name evidence="1" type="ORF">JG687_00018926</name>
</gene>
<evidence type="ECO:0000313" key="1">
    <source>
        <dbReference type="EMBL" id="KAG6942662.1"/>
    </source>
</evidence>
<organism evidence="1 2">
    <name type="scientific">Phytophthora cactorum</name>
    <dbReference type="NCBI Taxonomy" id="29920"/>
    <lineage>
        <taxon>Eukaryota</taxon>
        <taxon>Sar</taxon>
        <taxon>Stramenopiles</taxon>
        <taxon>Oomycota</taxon>
        <taxon>Peronosporomycetes</taxon>
        <taxon>Peronosporales</taxon>
        <taxon>Peronosporaceae</taxon>
        <taxon>Phytophthora</taxon>
    </lineage>
</organism>
<proteinExistence type="predicted"/>
<dbReference type="EMBL" id="JAENGZ010002872">
    <property type="protein sequence ID" value="KAG6942662.1"/>
    <property type="molecule type" value="Genomic_DNA"/>
</dbReference>
<dbReference type="AlphaFoldDB" id="A0A8T1TMK1"/>
<sequence>MRKNWVNFMLLQLRSNRTSIPFKLKPPSRHEMIMWTKAAWKSLPPPVVASTFCKAKIILKQQISTHVSGTEQTLLDTEPDWELFNQLLEEIPVVRHVVDSSRDSDTLAVEE</sequence>
<dbReference type="VEuPathDB" id="FungiDB:PC110_g17046"/>
<dbReference type="OrthoDB" id="122523at2759"/>
<evidence type="ECO:0008006" key="3">
    <source>
        <dbReference type="Google" id="ProtNLM"/>
    </source>
</evidence>
<reference evidence="1" key="1">
    <citation type="submission" date="2021-01" db="EMBL/GenBank/DDBJ databases">
        <title>Phytophthora aleatoria, a newly-described species from Pinus radiata is distinct from Phytophthora cactorum isolates based on comparative genomics.</title>
        <authorList>
            <person name="Mcdougal R."/>
            <person name="Panda P."/>
            <person name="Williams N."/>
            <person name="Studholme D.J."/>
        </authorList>
    </citation>
    <scope>NUCLEOTIDE SEQUENCE</scope>
    <source>
        <strain evidence="1">NZFS 3830</strain>
    </source>
</reference>
<evidence type="ECO:0000313" key="2">
    <source>
        <dbReference type="Proteomes" id="UP000688947"/>
    </source>
</evidence>